<name>A0AAD9ESV2_DISEL</name>
<accession>A0AAD9ESV2</accession>
<gene>
    <name evidence="1" type="ORF">KUDE01_025701</name>
</gene>
<reference evidence="1" key="1">
    <citation type="submission" date="2023-04" db="EMBL/GenBank/DDBJ databases">
        <title>Chromosome-level genome of Chaenocephalus aceratus.</title>
        <authorList>
            <person name="Park H."/>
        </authorList>
    </citation>
    <scope>NUCLEOTIDE SEQUENCE</scope>
    <source>
        <strain evidence="1">DE</strain>
        <tissue evidence="1">Muscle</tissue>
    </source>
</reference>
<proteinExistence type="predicted"/>
<comment type="caution">
    <text evidence="1">The sequence shown here is derived from an EMBL/GenBank/DDBJ whole genome shotgun (WGS) entry which is preliminary data.</text>
</comment>
<protein>
    <submittedName>
        <fullName evidence="1">Serine/threonine-protein kinase ssp1</fullName>
    </submittedName>
</protein>
<dbReference type="Proteomes" id="UP001228049">
    <property type="component" value="Unassembled WGS sequence"/>
</dbReference>
<dbReference type="GO" id="GO:0016301">
    <property type="term" value="F:kinase activity"/>
    <property type="evidence" value="ECO:0007669"/>
    <property type="project" value="UniProtKB-KW"/>
</dbReference>
<keyword evidence="1" id="KW-0418">Kinase</keyword>
<evidence type="ECO:0000313" key="2">
    <source>
        <dbReference type="Proteomes" id="UP001228049"/>
    </source>
</evidence>
<evidence type="ECO:0000313" key="1">
    <source>
        <dbReference type="EMBL" id="KAK1880173.1"/>
    </source>
</evidence>
<sequence>RLLFTATSRSAQYERTTKHNQGISSHQIFQCQCSCQSNQTRTEGRNEWKRAEEWGEIGRSEEGHISMCPRAAGGSRASAQFAQCPLIGD</sequence>
<feature type="non-terminal residue" evidence="1">
    <location>
        <position position="89"/>
    </location>
</feature>
<organism evidence="1 2">
    <name type="scientific">Dissostichus eleginoides</name>
    <name type="common">Patagonian toothfish</name>
    <name type="synonym">Dissostichus amissus</name>
    <dbReference type="NCBI Taxonomy" id="100907"/>
    <lineage>
        <taxon>Eukaryota</taxon>
        <taxon>Metazoa</taxon>
        <taxon>Chordata</taxon>
        <taxon>Craniata</taxon>
        <taxon>Vertebrata</taxon>
        <taxon>Euteleostomi</taxon>
        <taxon>Actinopterygii</taxon>
        <taxon>Neopterygii</taxon>
        <taxon>Teleostei</taxon>
        <taxon>Neoteleostei</taxon>
        <taxon>Acanthomorphata</taxon>
        <taxon>Eupercaria</taxon>
        <taxon>Perciformes</taxon>
        <taxon>Notothenioidei</taxon>
        <taxon>Nototheniidae</taxon>
        <taxon>Dissostichus</taxon>
    </lineage>
</organism>
<dbReference type="EMBL" id="JASDAP010000025">
    <property type="protein sequence ID" value="KAK1880173.1"/>
    <property type="molecule type" value="Genomic_DNA"/>
</dbReference>
<keyword evidence="2" id="KW-1185">Reference proteome</keyword>
<dbReference type="AlphaFoldDB" id="A0AAD9ESV2"/>
<keyword evidence="1" id="KW-0808">Transferase</keyword>